<name>A0A2X3U760_STRSZ</name>
<keyword evidence="2" id="KW-0812">Transmembrane</keyword>
<evidence type="ECO:0000256" key="2">
    <source>
        <dbReference type="SAM" id="Phobius"/>
    </source>
</evidence>
<evidence type="ECO:0000313" key="4">
    <source>
        <dbReference type="EMBL" id="VEF07762.1"/>
    </source>
</evidence>
<gene>
    <name evidence="4" type="ORF">NCTC6180_01247</name>
    <name evidence="3" type="ORF">NCTC7023_02116</name>
</gene>
<dbReference type="EMBL" id="LR134317">
    <property type="protein sequence ID" value="VEF07762.1"/>
    <property type="molecule type" value="Genomic_DNA"/>
</dbReference>
<keyword evidence="2" id="KW-0472">Membrane</keyword>
<dbReference type="OMA" id="LFFYSYQ"/>
<evidence type="ECO:0000313" key="5">
    <source>
        <dbReference type="Proteomes" id="UP000255476"/>
    </source>
</evidence>
<keyword evidence="1" id="KW-0175">Coiled coil</keyword>
<dbReference type="KEGG" id="seq:SZO_13650"/>
<sequence>MPIIVILGLAIFSVVKVIIFLCFYKAFEKKQLKKLEQDQKETKQAIDQEKSKKAFPF</sequence>
<evidence type="ECO:0000256" key="1">
    <source>
        <dbReference type="SAM" id="Coils"/>
    </source>
</evidence>
<dbReference type="AlphaFoldDB" id="A0A2X3U760"/>
<protein>
    <submittedName>
        <fullName evidence="4">Membrane protein</fullName>
    </submittedName>
</protein>
<accession>A0A2X3U760</accession>
<feature type="coiled-coil region" evidence="1">
    <location>
        <begin position="25"/>
        <end position="52"/>
    </location>
</feature>
<reference evidence="3 5" key="1">
    <citation type="submission" date="2018-06" db="EMBL/GenBank/DDBJ databases">
        <authorList>
            <consortium name="Pathogen Informatics"/>
            <person name="Doyle S."/>
        </authorList>
    </citation>
    <scope>NUCLEOTIDE SEQUENCE [LARGE SCALE GENOMIC DNA]</scope>
    <source>
        <strain evidence="3 5">NCTC7023</strain>
    </source>
</reference>
<dbReference type="RefSeq" id="WP_012678278.1">
    <property type="nucleotide sequence ID" value="NC_012470.1"/>
</dbReference>
<evidence type="ECO:0000313" key="3">
    <source>
        <dbReference type="EMBL" id="SUO82742.1"/>
    </source>
</evidence>
<organism evidence="4 6">
    <name type="scientific">Streptococcus equi subsp. zooepidemicus</name>
    <dbReference type="NCBI Taxonomy" id="40041"/>
    <lineage>
        <taxon>Bacteria</taxon>
        <taxon>Bacillati</taxon>
        <taxon>Bacillota</taxon>
        <taxon>Bacilli</taxon>
        <taxon>Lactobacillales</taxon>
        <taxon>Streptococcaceae</taxon>
        <taxon>Streptococcus</taxon>
    </lineage>
</organism>
<feature type="transmembrane region" description="Helical" evidence="2">
    <location>
        <begin position="6"/>
        <end position="27"/>
    </location>
</feature>
<dbReference type="Proteomes" id="UP000269903">
    <property type="component" value="Chromosome"/>
</dbReference>
<reference evidence="4 6" key="2">
    <citation type="submission" date="2018-12" db="EMBL/GenBank/DDBJ databases">
        <authorList>
            <consortium name="Pathogen Informatics"/>
        </authorList>
    </citation>
    <scope>NUCLEOTIDE SEQUENCE [LARGE SCALE GENOMIC DNA]</scope>
    <source>
        <strain evidence="4 6">NCTC6180</strain>
    </source>
</reference>
<keyword evidence="2" id="KW-1133">Transmembrane helix</keyword>
<dbReference type="EMBL" id="UHHT01000001">
    <property type="protein sequence ID" value="SUO82742.1"/>
    <property type="molecule type" value="Genomic_DNA"/>
</dbReference>
<dbReference type="Proteomes" id="UP000255476">
    <property type="component" value="Unassembled WGS sequence"/>
</dbReference>
<proteinExistence type="predicted"/>
<evidence type="ECO:0000313" key="6">
    <source>
        <dbReference type="Proteomes" id="UP000269903"/>
    </source>
</evidence>